<proteinExistence type="predicted"/>
<evidence type="ECO:0000256" key="1">
    <source>
        <dbReference type="SAM" id="Phobius"/>
    </source>
</evidence>
<feature type="transmembrane region" description="Helical" evidence="1">
    <location>
        <begin position="6"/>
        <end position="23"/>
    </location>
</feature>
<organism evidence="2 3">
    <name type="scientific">Candidatus Campbellbacteria bacterium RIFOXYC2_FULL_35_25</name>
    <dbReference type="NCBI Taxonomy" id="1797582"/>
    <lineage>
        <taxon>Bacteria</taxon>
        <taxon>Candidatus Campbelliibacteriota</taxon>
    </lineage>
</organism>
<dbReference type="STRING" id="1797582.A2442_03340"/>
<comment type="caution">
    <text evidence="2">The sequence shown here is derived from an EMBL/GenBank/DDBJ whole genome shotgun (WGS) entry which is preliminary data.</text>
</comment>
<dbReference type="EMBL" id="MFAE01000012">
    <property type="protein sequence ID" value="OGD66891.1"/>
    <property type="molecule type" value="Genomic_DNA"/>
</dbReference>
<feature type="transmembrane region" description="Helical" evidence="1">
    <location>
        <begin position="51"/>
        <end position="73"/>
    </location>
</feature>
<name>A0A1F5EHN2_9BACT</name>
<evidence type="ECO:0000313" key="3">
    <source>
        <dbReference type="Proteomes" id="UP000179003"/>
    </source>
</evidence>
<gene>
    <name evidence="2" type="ORF">A2442_03340</name>
</gene>
<dbReference type="Proteomes" id="UP000179003">
    <property type="component" value="Unassembled WGS sequence"/>
</dbReference>
<keyword evidence="1" id="KW-0472">Membrane</keyword>
<reference evidence="2 3" key="1">
    <citation type="journal article" date="2016" name="Nat. Commun.">
        <title>Thousands of microbial genomes shed light on interconnected biogeochemical processes in an aquifer system.</title>
        <authorList>
            <person name="Anantharaman K."/>
            <person name="Brown C.T."/>
            <person name="Hug L.A."/>
            <person name="Sharon I."/>
            <person name="Castelle C.J."/>
            <person name="Probst A.J."/>
            <person name="Thomas B.C."/>
            <person name="Singh A."/>
            <person name="Wilkins M.J."/>
            <person name="Karaoz U."/>
            <person name="Brodie E.L."/>
            <person name="Williams K.H."/>
            <person name="Hubbard S.S."/>
            <person name="Banfield J.F."/>
        </authorList>
    </citation>
    <scope>NUCLEOTIDE SEQUENCE [LARGE SCALE GENOMIC DNA]</scope>
</reference>
<protein>
    <submittedName>
        <fullName evidence="2">Uncharacterized protein</fullName>
    </submittedName>
</protein>
<sequence>MNLLDTFVPMVLMIAGSLGFISVTSNEMNLLSSAGCLTKENRQGGAKAQRLFVFLLWGGILIMAERIFFVILFKFF</sequence>
<keyword evidence="1" id="KW-1133">Transmembrane helix</keyword>
<dbReference type="AlphaFoldDB" id="A0A1F5EHN2"/>
<evidence type="ECO:0000313" key="2">
    <source>
        <dbReference type="EMBL" id="OGD66891.1"/>
    </source>
</evidence>
<accession>A0A1F5EHN2</accession>
<keyword evidence="1" id="KW-0812">Transmembrane</keyword>